<evidence type="ECO:0000313" key="1">
    <source>
        <dbReference type="EMBL" id="RFS45588.1"/>
    </source>
</evidence>
<evidence type="ECO:0000313" key="2">
    <source>
        <dbReference type="Proteomes" id="UP000262621"/>
    </source>
</evidence>
<dbReference type="EMBL" id="QVFU01000015">
    <property type="protein sequence ID" value="RFS45588.1"/>
    <property type="molecule type" value="Genomic_DNA"/>
</dbReference>
<dbReference type="OrthoDB" id="9901870at2"/>
<comment type="caution">
    <text evidence="1">The sequence shown here is derived from an EMBL/GenBank/DDBJ whole genome shotgun (WGS) entry which is preliminary data.</text>
</comment>
<protein>
    <submittedName>
        <fullName evidence="1">Uncharacterized protein</fullName>
    </submittedName>
</protein>
<dbReference type="AlphaFoldDB" id="A0A372FY12"/>
<organism evidence="1 2">
    <name type="scientific">Micromonospora craniellae</name>
    <dbReference type="NCBI Taxonomy" id="2294034"/>
    <lineage>
        <taxon>Bacteria</taxon>
        <taxon>Bacillati</taxon>
        <taxon>Actinomycetota</taxon>
        <taxon>Actinomycetes</taxon>
        <taxon>Micromonosporales</taxon>
        <taxon>Micromonosporaceae</taxon>
        <taxon>Micromonospora</taxon>
    </lineage>
</organism>
<accession>A0A372FY12</accession>
<gene>
    <name evidence="1" type="ORF">D0Q02_15945</name>
</gene>
<dbReference type="Proteomes" id="UP000262621">
    <property type="component" value="Unassembled WGS sequence"/>
</dbReference>
<sequence length="96" mass="10270">MSSEAGSWLSPTQFRCLRSGLRVVTAWAAEDREPDTALQQALHDEPDPFEVVVGLATVSRLLAIELAAATGATETEVLSRLDATVHRLQGAGREPA</sequence>
<name>A0A372FY12_9ACTN</name>
<dbReference type="RefSeq" id="WP_117228829.1">
    <property type="nucleotide sequence ID" value="NZ_QVFU01000015.1"/>
</dbReference>
<keyword evidence="2" id="KW-1185">Reference proteome</keyword>
<reference evidence="1 2" key="1">
    <citation type="submission" date="2018-08" db="EMBL/GenBank/DDBJ databases">
        <title>Verrucosispora craniellae sp. nov., isolated from a marine sponge in the South China Sea.</title>
        <authorList>
            <person name="Li L."/>
            <person name="Lin H.W."/>
        </authorList>
    </citation>
    <scope>NUCLEOTIDE SEQUENCE [LARGE SCALE GENOMIC DNA]</scope>
    <source>
        <strain evidence="1 2">LHW63014</strain>
    </source>
</reference>
<proteinExistence type="predicted"/>